<protein>
    <recommendedName>
        <fullName evidence="4">Fibronectin type-III domain-containing protein</fullName>
    </recommendedName>
</protein>
<reference evidence="2 3" key="1">
    <citation type="journal article" date="2016" name="Nat. Commun.">
        <title>Thousands of microbial genomes shed light on interconnected biogeochemical processes in an aquifer system.</title>
        <authorList>
            <person name="Anantharaman K."/>
            <person name="Brown C.T."/>
            <person name="Hug L.A."/>
            <person name="Sharon I."/>
            <person name="Castelle C.J."/>
            <person name="Probst A.J."/>
            <person name="Thomas B.C."/>
            <person name="Singh A."/>
            <person name="Wilkins M.J."/>
            <person name="Karaoz U."/>
            <person name="Brodie E.L."/>
            <person name="Williams K.H."/>
            <person name="Hubbard S.S."/>
            <person name="Banfield J.F."/>
        </authorList>
    </citation>
    <scope>NUCLEOTIDE SEQUENCE [LARGE SCALE GENOMIC DNA]</scope>
</reference>
<dbReference type="Proteomes" id="UP000176850">
    <property type="component" value="Unassembled WGS sequence"/>
</dbReference>
<keyword evidence="1" id="KW-0472">Membrane</keyword>
<organism evidence="2 3">
    <name type="scientific">Candidatus Roizmanbacteria bacterium RIFCSPHIGHO2_01_FULL_39_24</name>
    <dbReference type="NCBI Taxonomy" id="1802032"/>
    <lineage>
        <taxon>Bacteria</taxon>
        <taxon>Candidatus Roizmaniibacteriota</taxon>
    </lineage>
</organism>
<name>A0A1F7GLQ2_9BACT</name>
<evidence type="ECO:0000313" key="2">
    <source>
        <dbReference type="EMBL" id="OGK19734.1"/>
    </source>
</evidence>
<gene>
    <name evidence="2" type="ORF">A2799_00975</name>
</gene>
<proteinExistence type="predicted"/>
<comment type="caution">
    <text evidence="2">The sequence shown here is derived from an EMBL/GenBank/DDBJ whole genome shotgun (WGS) entry which is preliminary data.</text>
</comment>
<evidence type="ECO:0000313" key="3">
    <source>
        <dbReference type="Proteomes" id="UP000176850"/>
    </source>
</evidence>
<sequence>MSDYYKLYTNERRVPGILVVLVVGLIFSIPFFFLHKQTSSPDALGNTSRPVVVEILNQTATSTDIYWKTEKPSIDTLIYWDTAGTKNTVLDIHDIESSKIPRRLHFFSLKNLIAKTTYFLQINHENVLFGSNQQPYTSFTTLMTSAISTTLPPLYGKVVDTAGNPIPDVFLKVRVGKGQRMGAFTKSDGSFLISLCCLYNGETFELYNPARTEIVNLQFENESGLSSFITAPISAVSPFQNSVKLGENSNLVSSLPQEPQVILGAQTGISKDSKTSILAIYYPKDSAVIPGFRPLFKGSAPPNTSVTLSFPKETRSFEIKSDTAGLWEFVPKFNLKVGAQTVIAKSIDTNQKVLTATRVFNIPKSGQDVLGEATGSASLTPTSVPTDVPVITPTVGVTGGPTTGPTLIPSGIGFELFGISGIALMLLGAGIILLF</sequence>
<accession>A0A1F7GLQ2</accession>
<keyword evidence="1" id="KW-0812">Transmembrane</keyword>
<evidence type="ECO:0008006" key="4">
    <source>
        <dbReference type="Google" id="ProtNLM"/>
    </source>
</evidence>
<keyword evidence="1" id="KW-1133">Transmembrane helix</keyword>
<feature type="transmembrane region" description="Helical" evidence="1">
    <location>
        <begin position="14"/>
        <end position="34"/>
    </location>
</feature>
<evidence type="ECO:0000256" key="1">
    <source>
        <dbReference type="SAM" id="Phobius"/>
    </source>
</evidence>
<feature type="transmembrane region" description="Helical" evidence="1">
    <location>
        <begin position="412"/>
        <end position="434"/>
    </location>
</feature>
<dbReference type="AlphaFoldDB" id="A0A1F7GLQ2"/>
<dbReference type="EMBL" id="MFZH01000006">
    <property type="protein sequence ID" value="OGK19734.1"/>
    <property type="molecule type" value="Genomic_DNA"/>
</dbReference>